<evidence type="ECO:0000313" key="1">
    <source>
        <dbReference type="EMBL" id="QHT21866.1"/>
    </source>
</evidence>
<organism evidence="1">
    <name type="scientific">viral metagenome</name>
    <dbReference type="NCBI Taxonomy" id="1070528"/>
    <lineage>
        <taxon>unclassified sequences</taxon>
        <taxon>metagenomes</taxon>
        <taxon>organismal metagenomes</taxon>
    </lineage>
</organism>
<dbReference type="AlphaFoldDB" id="A0A6C0DY72"/>
<protein>
    <submittedName>
        <fullName evidence="1">Uncharacterized protein</fullName>
    </submittedName>
</protein>
<sequence>MDDKFKFLDDIDWSGYDTNIELNNELMDFQDDYKIIFSDTELIIDLHNYNCFSFITDSDNFIMSIFESQAILITDIAKSCRTFYKDLGQLFNDIIIIPFVDNNNLFKNYGCRHIYEYFNILTSLNISKINKVMLYNYRNECVKDIFNLFFSFNKIFVYDDKLETNNEDEKFDLWFSNTSHIYTGAKDPDWWYECIPHYINQLFYIAKHCKNNSSCIIIWNNKFFQNIEVYKQILALYCCFMNINIMWERTIRNGICVMVGKNINIDKLQKWCKNNHILQKHEPSFIKKDNICLTKKPIITSINIDFSKNKIFKNNITDLVKSAKYSQEKYILSLLKIPEITRNNIINTINVLFNRQKKIINKYFENNPLFESNKYFTKNNIFSYTKIDFNKKYFPDKKNIDYEKLHISNIELFNIIEPKYMIKIGNIISKKQKKTTIVNMSPYYGLFSLYFSEIFEEVISITDDYNSFKYINLNNDAYKIKNNLVIHDNSIKIILDNKKYTLLFFDLTKNMTIEYKNKKVIKFDEQYIEKLLKTLFDYNKKLHIYILITNKEYINLEGLNCKTKEYNINNFILLYIKSN</sequence>
<proteinExistence type="predicted"/>
<reference evidence="1" key="1">
    <citation type="journal article" date="2020" name="Nature">
        <title>Giant virus diversity and host interactions through global metagenomics.</title>
        <authorList>
            <person name="Schulz F."/>
            <person name="Roux S."/>
            <person name="Paez-Espino D."/>
            <person name="Jungbluth S."/>
            <person name="Walsh D.A."/>
            <person name="Denef V.J."/>
            <person name="McMahon K.D."/>
            <person name="Konstantinidis K.T."/>
            <person name="Eloe-Fadrosh E.A."/>
            <person name="Kyrpides N.C."/>
            <person name="Woyke T."/>
        </authorList>
    </citation>
    <scope>NUCLEOTIDE SEQUENCE</scope>
    <source>
        <strain evidence="1">GVMAG-M-3300023179-103</strain>
    </source>
</reference>
<name>A0A6C0DY72_9ZZZZ</name>
<accession>A0A6C0DY72</accession>
<dbReference type="EMBL" id="MN739697">
    <property type="protein sequence ID" value="QHT21866.1"/>
    <property type="molecule type" value="Genomic_DNA"/>
</dbReference>